<accession>A0AAW7I752</accession>
<organism evidence="1 2">
    <name type="scientific">Aeromonas bestiarum</name>
    <dbReference type="NCBI Taxonomy" id="105751"/>
    <lineage>
        <taxon>Bacteria</taxon>
        <taxon>Pseudomonadati</taxon>
        <taxon>Pseudomonadota</taxon>
        <taxon>Gammaproteobacteria</taxon>
        <taxon>Aeromonadales</taxon>
        <taxon>Aeromonadaceae</taxon>
        <taxon>Aeromonas</taxon>
    </lineage>
</organism>
<gene>
    <name evidence="1" type="ORF">OB959_22935</name>
</gene>
<reference evidence="1" key="1">
    <citation type="submission" date="2023-08" db="EMBL/GenBank/DDBJ databases">
        <title>WGS of Aeromonas isolates.</title>
        <authorList>
            <person name="Lee H."/>
        </authorList>
    </citation>
    <scope>NUCLEOTIDE SEQUENCE</scope>
    <source>
        <strain evidence="1">SL22</strain>
    </source>
</reference>
<comment type="caution">
    <text evidence="1">The sequence shown here is derived from an EMBL/GenBank/DDBJ whole genome shotgun (WGS) entry which is preliminary data.</text>
</comment>
<evidence type="ECO:0000313" key="1">
    <source>
        <dbReference type="EMBL" id="MDM5142610.1"/>
    </source>
</evidence>
<protein>
    <recommendedName>
        <fullName evidence="3">Restriction system protein Mrr-like N-terminal domain-containing protein</fullName>
    </recommendedName>
</protein>
<name>A0AAW7I752_9GAMM</name>
<dbReference type="AlphaFoldDB" id="A0AAW7I752"/>
<dbReference type="EMBL" id="JAOPLV010000018">
    <property type="protein sequence ID" value="MDM5142610.1"/>
    <property type="molecule type" value="Genomic_DNA"/>
</dbReference>
<dbReference type="RefSeq" id="WP_098981283.1">
    <property type="nucleotide sequence ID" value="NZ_JAOPLV010000018.1"/>
</dbReference>
<dbReference type="Proteomes" id="UP001168216">
    <property type="component" value="Unassembled WGS sequence"/>
</dbReference>
<sequence>MVTKTDLQEWVLTALADRGGRARIVSVAEWIWTHKEQELKGAGELFFTWQYDMRWAATELRKSKQIKDKDLTPKGIWELA</sequence>
<proteinExistence type="predicted"/>
<evidence type="ECO:0008006" key="3">
    <source>
        <dbReference type="Google" id="ProtNLM"/>
    </source>
</evidence>
<evidence type="ECO:0000313" key="2">
    <source>
        <dbReference type="Proteomes" id="UP001168216"/>
    </source>
</evidence>